<evidence type="ECO:0000256" key="2">
    <source>
        <dbReference type="ARBA" id="ARBA00004651"/>
    </source>
</evidence>
<dbReference type="GO" id="GO:0000155">
    <property type="term" value="F:phosphorelay sensor kinase activity"/>
    <property type="evidence" value="ECO:0007669"/>
    <property type="project" value="InterPro"/>
</dbReference>
<dbReference type="Pfam" id="PF02518">
    <property type="entry name" value="HATPase_c"/>
    <property type="match status" value="1"/>
</dbReference>
<comment type="subcellular location">
    <subcellularLocation>
        <location evidence="2">Cell membrane</location>
        <topology evidence="2">Multi-pass membrane protein</topology>
    </subcellularLocation>
</comment>
<dbReference type="InterPro" id="IPR004358">
    <property type="entry name" value="Sig_transdc_His_kin-like_C"/>
</dbReference>
<dbReference type="RefSeq" id="WP_146228635.1">
    <property type="nucleotide sequence ID" value="NZ_JAMOFZ010000003.1"/>
</dbReference>
<sequence>MTSHPHPPRLAAVPVTAMDTPALPLPATAPLQDMLRPRRHPLRRHLRLALLLLPWLLAMGLGFPLLWQQMRQTFDSPVQRARDLALFQAASVAGRVIDSLRNDVRFLEAVSTLDEAAAALSSDSDTARLMLAFARGAPSYDHLRLVDADGRERLQVAYTAGPSPGLYAARGMVAERKRTLAPPDRLQNARNHIDFDRVSHLPQGEVYLSGLELRPSADGRPPQPVLRATAARFDGATLRGAVSLELLANDLLERIVALGRSHHVELLVAHPDGRWIRGPAAGRDWSDTVAATDPGLWAAMQAQADGLYRGAESGGEWTFRRIGLARELGAAAPPGRASPGPGLLLAARADRQSAAWARWRWQLPLAACMAAALFAAVVLSAQLLRSLRADARHTRALHEANRALTIANDNLRSVQGDLARAARLSSLGLMVAGVAHELNNPLGSATLALSTARQELDMLAARLRQGLRRSDLDRYVAMSDGAMQTVADAVRRAAGLVQRFKQVAVDRTSMQRRVFDLGQIVLDADPRLRHWPADGTVDLRLLLPPGLEMDSYPGPLEQAVSNLLDNAVLHAFGAQAAGAIVVEVAADGPDHVLVRVADDGVGIPAADLPQVFEPFFTTRRHAGGTGLGLHIVHQIVADVLGGTLWAESPVPAGVPVPGRGTVFTLRLPRRAPERPEAAVPVADG</sequence>
<evidence type="ECO:0000313" key="10">
    <source>
        <dbReference type="EMBL" id="PYE79027.1"/>
    </source>
</evidence>
<dbReference type="PANTHER" id="PTHR43065:SF47">
    <property type="match status" value="1"/>
</dbReference>
<dbReference type="EC" id="2.7.13.3" evidence="3"/>
<feature type="domain" description="Histidine kinase" evidence="9">
    <location>
        <begin position="433"/>
        <end position="671"/>
    </location>
</feature>
<dbReference type="SMART" id="SM00387">
    <property type="entry name" value="HATPase_c"/>
    <property type="match status" value="1"/>
</dbReference>
<keyword evidence="8" id="KW-0472">Membrane</keyword>
<comment type="catalytic activity">
    <reaction evidence="1">
        <text>ATP + protein L-histidine = ADP + protein N-phospho-L-histidine.</text>
        <dbReference type="EC" id="2.7.13.3"/>
    </reaction>
</comment>
<evidence type="ECO:0000256" key="6">
    <source>
        <dbReference type="ARBA" id="ARBA00022692"/>
    </source>
</evidence>
<dbReference type="SUPFAM" id="SSF55874">
    <property type="entry name" value="ATPase domain of HSP90 chaperone/DNA topoisomerase II/histidine kinase"/>
    <property type="match status" value="1"/>
</dbReference>
<reference evidence="10 11" key="1">
    <citation type="submission" date="2018-06" db="EMBL/GenBank/DDBJ databases">
        <title>Genomic Encyclopedia of Type Strains, Phase III (KMG-III): the genomes of soil and plant-associated and newly described type strains.</title>
        <authorList>
            <person name="Whitman W."/>
        </authorList>
    </citation>
    <scope>NUCLEOTIDE SEQUENCE [LARGE SCALE GENOMIC DNA]</scope>
    <source>
        <strain evidence="10 11">CECT 7646</strain>
    </source>
</reference>
<evidence type="ECO:0000256" key="5">
    <source>
        <dbReference type="ARBA" id="ARBA00022553"/>
    </source>
</evidence>
<proteinExistence type="predicted"/>
<dbReference type="InterPro" id="IPR029151">
    <property type="entry name" value="Sensor-like_sf"/>
</dbReference>
<gene>
    <name evidence="10" type="ORF">DFQ15_10314</name>
</gene>
<feature type="transmembrane region" description="Helical" evidence="8">
    <location>
        <begin position="46"/>
        <end position="67"/>
    </location>
</feature>
<organism evidence="10 11">
    <name type="scientific">Xylophilus ampelinus</name>
    <dbReference type="NCBI Taxonomy" id="54067"/>
    <lineage>
        <taxon>Bacteria</taxon>
        <taxon>Pseudomonadati</taxon>
        <taxon>Pseudomonadota</taxon>
        <taxon>Betaproteobacteria</taxon>
        <taxon>Burkholderiales</taxon>
        <taxon>Xylophilus</taxon>
    </lineage>
</organism>
<keyword evidence="10" id="KW-0808">Transferase</keyword>
<evidence type="ECO:0000256" key="7">
    <source>
        <dbReference type="ARBA" id="ARBA00022989"/>
    </source>
</evidence>
<keyword evidence="4" id="KW-1003">Cell membrane</keyword>
<accession>A0A318SJG4</accession>
<dbReference type="OrthoDB" id="9812260at2"/>
<dbReference type="CDD" id="cd00075">
    <property type="entry name" value="HATPase"/>
    <property type="match status" value="1"/>
</dbReference>
<dbReference type="SMART" id="SM00388">
    <property type="entry name" value="HisKA"/>
    <property type="match status" value="1"/>
</dbReference>
<evidence type="ECO:0000313" key="11">
    <source>
        <dbReference type="Proteomes" id="UP000247540"/>
    </source>
</evidence>
<dbReference type="InterPro" id="IPR003594">
    <property type="entry name" value="HATPase_dom"/>
</dbReference>
<evidence type="ECO:0000256" key="8">
    <source>
        <dbReference type="SAM" id="Phobius"/>
    </source>
</evidence>
<keyword evidence="7 8" id="KW-1133">Transmembrane helix</keyword>
<protein>
    <recommendedName>
        <fullName evidence="3">histidine kinase</fullName>
        <ecNumber evidence="3">2.7.13.3</ecNumber>
    </recommendedName>
</protein>
<evidence type="ECO:0000256" key="1">
    <source>
        <dbReference type="ARBA" id="ARBA00000085"/>
    </source>
</evidence>
<dbReference type="CDD" id="cd00082">
    <property type="entry name" value="HisKA"/>
    <property type="match status" value="1"/>
</dbReference>
<dbReference type="AlphaFoldDB" id="A0A318SJG4"/>
<evidence type="ECO:0000259" key="9">
    <source>
        <dbReference type="PROSITE" id="PS50109"/>
    </source>
</evidence>
<keyword evidence="6 8" id="KW-0812">Transmembrane</keyword>
<dbReference type="InterPro" id="IPR003661">
    <property type="entry name" value="HisK_dim/P_dom"/>
</dbReference>
<dbReference type="Proteomes" id="UP000247540">
    <property type="component" value="Unassembled WGS sequence"/>
</dbReference>
<keyword evidence="11" id="KW-1185">Reference proteome</keyword>
<dbReference type="GO" id="GO:0005886">
    <property type="term" value="C:plasma membrane"/>
    <property type="evidence" value="ECO:0007669"/>
    <property type="project" value="UniProtKB-SubCell"/>
</dbReference>
<dbReference type="PROSITE" id="PS50109">
    <property type="entry name" value="HIS_KIN"/>
    <property type="match status" value="1"/>
</dbReference>
<dbReference type="Gene3D" id="1.10.287.130">
    <property type="match status" value="1"/>
</dbReference>
<evidence type="ECO:0000256" key="4">
    <source>
        <dbReference type="ARBA" id="ARBA00022475"/>
    </source>
</evidence>
<name>A0A318SJG4_9BURK</name>
<dbReference type="Gene3D" id="3.30.450.20">
    <property type="entry name" value="PAS domain"/>
    <property type="match status" value="1"/>
</dbReference>
<dbReference type="SUPFAM" id="SSF103190">
    <property type="entry name" value="Sensory domain-like"/>
    <property type="match status" value="1"/>
</dbReference>
<dbReference type="PRINTS" id="PR00344">
    <property type="entry name" value="BCTRLSENSOR"/>
</dbReference>
<keyword evidence="5" id="KW-0597">Phosphoprotein</keyword>
<dbReference type="InterPro" id="IPR036890">
    <property type="entry name" value="HATPase_C_sf"/>
</dbReference>
<evidence type="ECO:0000256" key="3">
    <source>
        <dbReference type="ARBA" id="ARBA00012438"/>
    </source>
</evidence>
<dbReference type="InterPro" id="IPR005467">
    <property type="entry name" value="His_kinase_dom"/>
</dbReference>
<dbReference type="Gene3D" id="3.30.565.10">
    <property type="entry name" value="Histidine kinase-like ATPase, C-terminal domain"/>
    <property type="match status" value="1"/>
</dbReference>
<comment type="caution">
    <text evidence="10">The sequence shown here is derived from an EMBL/GenBank/DDBJ whole genome shotgun (WGS) entry which is preliminary data.</text>
</comment>
<dbReference type="EMBL" id="QJTC01000003">
    <property type="protein sequence ID" value="PYE79027.1"/>
    <property type="molecule type" value="Genomic_DNA"/>
</dbReference>
<keyword evidence="10" id="KW-0418">Kinase</keyword>
<dbReference type="PANTHER" id="PTHR43065">
    <property type="entry name" value="SENSOR HISTIDINE KINASE"/>
    <property type="match status" value="1"/>
</dbReference>